<gene>
    <name evidence="1" type="ORF">UFOVP390_4</name>
</gene>
<evidence type="ECO:0000313" key="1">
    <source>
        <dbReference type="EMBL" id="CAB5223704.1"/>
    </source>
</evidence>
<name>A0A6J7X0Q0_9CAUD</name>
<organism evidence="1">
    <name type="scientific">uncultured Caudovirales phage</name>
    <dbReference type="NCBI Taxonomy" id="2100421"/>
    <lineage>
        <taxon>Viruses</taxon>
        <taxon>Duplodnaviria</taxon>
        <taxon>Heunggongvirae</taxon>
        <taxon>Uroviricota</taxon>
        <taxon>Caudoviricetes</taxon>
        <taxon>Peduoviridae</taxon>
        <taxon>Maltschvirus</taxon>
        <taxon>Maltschvirus maltsch</taxon>
    </lineage>
</organism>
<protein>
    <submittedName>
        <fullName evidence="1">Uncharacterized protein</fullName>
    </submittedName>
</protein>
<reference evidence="1" key="1">
    <citation type="submission" date="2020-05" db="EMBL/GenBank/DDBJ databases">
        <authorList>
            <person name="Chiriac C."/>
            <person name="Salcher M."/>
            <person name="Ghai R."/>
            <person name="Kavagutti S V."/>
        </authorList>
    </citation>
    <scope>NUCLEOTIDE SEQUENCE</scope>
</reference>
<dbReference type="EMBL" id="LR798323">
    <property type="protein sequence ID" value="CAB5223704.1"/>
    <property type="molecule type" value="Genomic_DNA"/>
</dbReference>
<sequence>MNLKQIKDMIFSITDYNPDVETYQNEVTRIVNEVYEDFFSSRPWTFSQKEIDMYTMPDITVENAVITSTTPANPQSHLVTNVGAIAADPRYEGSILQVTNATDATDQGEYFIDSCDTLTQIFVSKKAIYGSPAWTTTTNPVTVIAKQRYITLPDDCVVPLGVSVRDPTVTTGPGPYGPIFELNRRDDAEMGLWLDSTGTPNSWVPYDNVPGGELDVTDFPPLPGDLSVSAVACPGGEAWPPGQYEFFLAYRFRGHIGPIGDAVKLTIAQTQKPRFATRDTTLSGMAGLHKHIFYKIVAITATGYGDDLIRDMNAYSMTTTPVPVAPGTGAIIGQQFYIPDENITIDTPPDWLGGVSSNEQKLRSVPRAPDFTEGTYWRIRLHPRPDFYMPIRIRYIRKCHSLVADTDTPEMPPDTHRYIVYRACEELFSKHNALPQAQLYKTKADAEEKRMAAQWLTQRAASYVKGPFRSSPGYYRPFRRLIQLP</sequence>
<proteinExistence type="predicted"/>
<accession>A0A6J7X0Q0</accession>